<dbReference type="EMBL" id="FNQF01000003">
    <property type="protein sequence ID" value="SEA06076.1"/>
    <property type="molecule type" value="Genomic_DNA"/>
</dbReference>
<dbReference type="SUPFAM" id="SSF50969">
    <property type="entry name" value="YVTN repeat-like/Quinoprotein amine dehydrogenase"/>
    <property type="match status" value="1"/>
</dbReference>
<dbReference type="STRING" id="908615.SAMN05421540_10319"/>
<dbReference type="PANTHER" id="PTHR31270:SF1">
    <property type="entry name" value="GLUTAMINYL-PEPTIDE CYCLOTRANSFERASE"/>
    <property type="match status" value="1"/>
</dbReference>
<name>A0A1H3Y385_9FLAO</name>
<protein>
    <submittedName>
        <fullName evidence="1">Glutamine cyclotransferase</fullName>
    </submittedName>
</protein>
<evidence type="ECO:0000313" key="1">
    <source>
        <dbReference type="EMBL" id="SEA06076.1"/>
    </source>
</evidence>
<accession>A0A1H3Y385</accession>
<evidence type="ECO:0000313" key="2">
    <source>
        <dbReference type="Proteomes" id="UP000198820"/>
    </source>
</evidence>
<dbReference type="InterPro" id="IPR015943">
    <property type="entry name" value="WD40/YVTN_repeat-like_dom_sf"/>
</dbReference>
<dbReference type="Proteomes" id="UP000198820">
    <property type="component" value="Unassembled WGS sequence"/>
</dbReference>
<dbReference type="RefSeq" id="WP_093240138.1">
    <property type="nucleotide sequence ID" value="NZ_FNQF01000003.1"/>
</dbReference>
<reference evidence="1 2" key="1">
    <citation type="submission" date="2016-10" db="EMBL/GenBank/DDBJ databases">
        <authorList>
            <person name="de Groot N.N."/>
        </authorList>
    </citation>
    <scope>NUCLEOTIDE SEQUENCE [LARGE SCALE GENOMIC DNA]</scope>
    <source>
        <strain evidence="1 2">DSM 23581</strain>
    </source>
</reference>
<dbReference type="InterPro" id="IPR007788">
    <property type="entry name" value="QCT"/>
</dbReference>
<dbReference type="PROSITE" id="PS51257">
    <property type="entry name" value="PROKAR_LIPOPROTEIN"/>
    <property type="match status" value="1"/>
</dbReference>
<proteinExistence type="predicted"/>
<dbReference type="Pfam" id="PF05096">
    <property type="entry name" value="Glu_cyclase_2"/>
    <property type="match status" value="1"/>
</dbReference>
<sequence length="345" mass="39984">MFPNKLIVILLVMTLYACSTPKKTDFKIYLLNEKELNTSQDLKLKVLNPKEHQINSIMIRFLDQEVNADANTEVNLQLKGAKLGSHTVYADINVDGEKIELQQNVIIHNDKKPDFYTYKITNTFPHDIKAYTQGLEFYKDTLYESTGRRGHSSLRKVDYKTGEVYEKINLEDYYFGEGITFVDDRIIMLTYQSEEGLIYDANKFERIGKFKYNKSKEGWGLSYDGEWLYKTDGSDKIWRLNPETLEEVDYFQAVTNSTLLKGLNELEYVDGKIYANTYLKDGVVIFDPKTGAVEGLIDLRGLKSKVKKHPELDVLNGIAYNPKTEKFYVTGKNWDKLFEIELIKK</sequence>
<dbReference type="PANTHER" id="PTHR31270">
    <property type="entry name" value="GLUTAMINYL-PEPTIDE CYCLOTRANSFERASE"/>
    <property type="match status" value="1"/>
</dbReference>
<gene>
    <name evidence="1" type="ORF">SAMN05421540_10319</name>
</gene>
<keyword evidence="2" id="KW-1185">Reference proteome</keyword>
<keyword evidence="1" id="KW-0808">Transferase</keyword>
<dbReference type="AlphaFoldDB" id="A0A1H3Y385"/>
<dbReference type="Gene3D" id="2.130.10.10">
    <property type="entry name" value="YVTN repeat-like/Quinoprotein amine dehydrogenase"/>
    <property type="match status" value="1"/>
</dbReference>
<dbReference type="InterPro" id="IPR011044">
    <property type="entry name" value="Quino_amine_DH_bsu"/>
</dbReference>
<organism evidence="1 2">
    <name type="scientific">Psychroflexus halocasei</name>
    <dbReference type="NCBI Taxonomy" id="908615"/>
    <lineage>
        <taxon>Bacteria</taxon>
        <taxon>Pseudomonadati</taxon>
        <taxon>Bacteroidota</taxon>
        <taxon>Flavobacteriia</taxon>
        <taxon>Flavobacteriales</taxon>
        <taxon>Flavobacteriaceae</taxon>
        <taxon>Psychroflexus</taxon>
    </lineage>
</organism>
<dbReference type="GO" id="GO:0016603">
    <property type="term" value="F:glutaminyl-peptide cyclotransferase activity"/>
    <property type="evidence" value="ECO:0007669"/>
    <property type="project" value="InterPro"/>
</dbReference>